<feature type="region of interest" description="Disordered" evidence="1">
    <location>
        <begin position="72"/>
        <end position="93"/>
    </location>
</feature>
<feature type="compositionally biased region" description="Pro residues" evidence="1">
    <location>
        <begin position="7"/>
        <end position="28"/>
    </location>
</feature>
<feature type="region of interest" description="Disordered" evidence="1">
    <location>
        <begin position="1"/>
        <end position="47"/>
    </location>
</feature>
<sequence>MASKGKAPPPLRSRPPPDPPPFTIPPIPFESLILTEPPEPPNPPDATFTFVLQVLDLESPASTMVLGTTSGVAPGVSTSRELSSTARSPRQPHNKLLHQNEDLDFNRAFPIVPPVPPESEAFMPWDLCYDVDVISTQPLLLLLPLAEVSLIRTLTITGRYSVFRYSLVSKLINFVSADCKCISLHCSSFQSLEDWALKDEILTVNCFLKAAFITLAQAFGGYLFTVMCRSQPKHFFTGKPWSHVDGPSFLSFKLSQDVMMFWNDSFPRFEDVTHPWSFRVKFVLPLLVYLAMVVLLTAIRLFSFSICNINWTLKSPVSFGLNCPLFCPTLRDGFE</sequence>
<protein>
    <submittedName>
        <fullName evidence="3">Uncharacterized protein</fullName>
    </submittedName>
</protein>
<proteinExistence type="predicted"/>
<name>A0ABQ7XL85_BRANA</name>
<feature type="transmembrane region" description="Helical" evidence="2">
    <location>
        <begin position="282"/>
        <end position="302"/>
    </location>
</feature>
<dbReference type="EMBL" id="JAGKQM010000019">
    <property type="protein sequence ID" value="KAH0855851.1"/>
    <property type="molecule type" value="Genomic_DNA"/>
</dbReference>
<accession>A0ABQ7XL85</accession>
<organism evidence="3 4">
    <name type="scientific">Brassica napus</name>
    <name type="common">Rape</name>
    <dbReference type="NCBI Taxonomy" id="3708"/>
    <lineage>
        <taxon>Eukaryota</taxon>
        <taxon>Viridiplantae</taxon>
        <taxon>Streptophyta</taxon>
        <taxon>Embryophyta</taxon>
        <taxon>Tracheophyta</taxon>
        <taxon>Spermatophyta</taxon>
        <taxon>Magnoliopsida</taxon>
        <taxon>eudicotyledons</taxon>
        <taxon>Gunneridae</taxon>
        <taxon>Pentapetalae</taxon>
        <taxon>rosids</taxon>
        <taxon>malvids</taxon>
        <taxon>Brassicales</taxon>
        <taxon>Brassicaceae</taxon>
        <taxon>Brassiceae</taxon>
        <taxon>Brassica</taxon>
    </lineage>
</organism>
<dbReference type="Proteomes" id="UP000824890">
    <property type="component" value="Unassembled WGS sequence"/>
</dbReference>
<evidence type="ECO:0000256" key="2">
    <source>
        <dbReference type="SAM" id="Phobius"/>
    </source>
</evidence>
<keyword evidence="4" id="KW-1185">Reference proteome</keyword>
<evidence type="ECO:0000313" key="4">
    <source>
        <dbReference type="Proteomes" id="UP000824890"/>
    </source>
</evidence>
<keyword evidence="2" id="KW-0812">Transmembrane</keyword>
<reference evidence="3 4" key="1">
    <citation type="submission" date="2021-05" db="EMBL/GenBank/DDBJ databases">
        <title>Genome Assembly of Synthetic Allotetraploid Brassica napus Reveals Homoeologous Exchanges between Subgenomes.</title>
        <authorList>
            <person name="Davis J.T."/>
        </authorList>
    </citation>
    <scope>NUCLEOTIDE SEQUENCE [LARGE SCALE GENOMIC DNA]</scope>
    <source>
        <strain evidence="4">cv. Da-Ae</strain>
        <tissue evidence="3">Seedling</tissue>
    </source>
</reference>
<feature type="compositionally biased region" description="Polar residues" evidence="1">
    <location>
        <begin position="72"/>
        <end position="88"/>
    </location>
</feature>
<evidence type="ECO:0000256" key="1">
    <source>
        <dbReference type="SAM" id="MobiDB-lite"/>
    </source>
</evidence>
<keyword evidence="2" id="KW-0472">Membrane</keyword>
<gene>
    <name evidence="3" type="ORF">HID58_084112</name>
</gene>
<keyword evidence="2" id="KW-1133">Transmembrane helix</keyword>
<evidence type="ECO:0000313" key="3">
    <source>
        <dbReference type="EMBL" id="KAH0855851.1"/>
    </source>
</evidence>
<comment type="caution">
    <text evidence="3">The sequence shown here is derived from an EMBL/GenBank/DDBJ whole genome shotgun (WGS) entry which is preliminary data.</text>
</comment>